<dbReference type="Gene3D" id="1.20.1260.30">
    <property type="match status" value="1"/>
</dbReference>
<keyword evidence="6" id="KW-0680">Restriction system</keyword>
<evidence type="ECO:0000313" key="11">
    <source>
        <dbReference type="Proteomes" id="UP000253141"/>
    </source>
</evidence>
<protein>
    <recommendedName>
        <fullName evidence="2">site-specific DNA-methyltransferase (adenine-specific)</fullName>
        <ecNumber evidence="2">2.1.1.72</ecNumber>
    </recommendedName>
</protein>
<organism evidence="10 11">
    <name type="scientific">Runella aurantiaca</name>
    <dbReference type="NCBI Taxonomy" id="2282308"/>
    <lineage>
        <taxon>Bacteria</taxon>
        <taxon>Pseudomonadati</taxon>
        <taxon>Bacteroidota</taxon>
        <taxon>Cytophagia</taxon>
        <taxon>Cytophagales</taxon>
        <taxon>Spirosomataceae</taxon>
        <taxon>Runella</taxon>
    </lineage>
</organism>
<evidence type="ECO:0000256" key="7">
    <source>
        <dbReference type="ARBA" id="ARBA00047942"/>
    </source>
</evidence>
<dbReference type="InterPro" id="IPR038333">
    <property type="entry name" value="T1MK-like_N_sf"/>
</dbReference>
<evidence type="ECO:0000259" key="9">
    <source>
        <dbReference type="Pfam" id="PF12161"/>
    </source>
</evidence>
<dbReference type="AlphaFoldDB" id="A0A369IDP9"/>
<evidence type="ECO:0000259" key="8">
    <source>
        <dbReference type="Pfam" id="PF02384"/>
    </source>
</evidence>
<dbReference type="GO" id="GO:0008170">
    <property type="term" value="F:N-methyltransferase activity"/>
    <property type="evidence" value="ECO:0007669"/>
    <property type="project" value="InterPro"/>
</dbReference>
<dbReference type="PANTHER" id="PTHR42998:SF1">
    <property type="entry name" value="TYPE I RESTRICTION ENZYME HINDI METHYLASE SUBUNIT"/>
    <property type="match status" value="1"/>
</dbReference>
<dbReference type="GO" id="GO:0003677">
    <property type="term" value="F:DNA binding"/>
    <property type="evidence" value="ECO:0007669"/>
    <property type="project" value="InterPro"/>
</dbReference>
<dbReference type="PRINTS" id="PR00507">
    <property type="entry name" value="N12N6MTFRASE"/>
</dbReference>
<dbReference type="InterPro" id="IPR029063">
    <property type="entry name" value="SAM-dependent_MTases_sf"/>
</dbReference>
<feature type="domain" description="DNA methylase adenine-specific" evidence="8">
    <location>
        <begin position="174"/>
        <end position="469"/>
    </location>
</feature>
<dbReference type="Gene3D" id="3.40.50.150">
    <property type="entry name" value="Vaccinia Virus protein VP39"/>
    <property type="match status" value="1"/>
</dbReference>
<comment type="catalytic activity">
    <reaction evidence="7">
        <text>a 2'-deoxyadenosine in DNA + S-adenosyl-L-methionine = an N(6)-methyl-2'-deoxyadenosine in DNA + S-adenosyl-L-homocysteine + H(+)</text>
        <dbReference type="Rhea" id="RHEA:15197"/>
        <dbReference type="Rhea" id="RHEA-COMP:12418"/>
        <dbReference type="Rhea" id="RHEA-COMP:12419"/>
        <dbReference type="ChEBI" id="CHEBI:15378"/>
        <dbReference type="ChEBI" id="CHEBI:57856"/>
        <dbReference type="ChEBI" id="CHEBI:59789"/>
        <dbReference type="ChEBI" id="CHEBI:90615"/>
        <dbReference type="ChEBI" id="CHEBI:90616"/>
        <dbReference type="EC" id="2.1.1.72"/>
    </reaction>
</comment>
<keyword evidence="11" id="KW-1185">Reference proteome</keyword>
<evidence type="ECO:0000313" key="10">
    <source>
        <dbReference type="EMBL" id="RDB07911.1"/>
    </source>
</evidence>
<dbReference type="InterPro" id="IPR052916">
    <property type="entry name" value="Type-I_RE_MTase_Subunit"/>
</dbReference>
<keyword evidence="5" id="KW-0949">S-adenosyl-L-methionine</keyword>
<comment type="similarity">
    <text evidence="1">Belongs to the N(4)/N(6)-methyltransferase family.</text>
</comment>
<evidence type="ECO:0000256" key="5">
    <source>
        <dbReference type="ARBA" id="ARBA00022691"/>
    </source>
</evidence>
<dbReference type="OrthoDB" id="9814572at2"/>
<dbReference type="GO" id="GO:0032259">
    <property type="term" value="P:methylation"/>
    <property type="evidence" value="ECO:0007669"/>
    <property type="project" value="UniProtKB-KW"/>
</dbReference>
<dbReference type="InterPro" id="IPR003356">
    <property type="entry name" value="DNA_methylase_A-5"/>
</dbReference>
<dbReference type="GO" id="GO:0009307">
    <property type="term" value="P:DNA restriction-modification system"/>
    <property type="evidence" value="ECO:0007669"/>
    <property type="project" value="UniProtKB-KW"/>
</dbReference>
<dbReference type="EMBL" id="QPIW01000001">
    <property type="protein sequence ID" value="RDB07911.1"/>
    <property type="molecule type" value="Genomic_DNA"/>
</dbReference>
<keyword evidence="3 10" id="KW-0489">Methyltransferase</keyword>
<gene>
    <name evidence="10" type="ORF">DVG78_02320</name>
</gene>
<proteinExistence type="inferred from homology"/>
<evidence type="ECO:0000256" key="4">
    <source>
        <dbReference type="ARBA" id="ARBA00022679"/>
    </source>
</evidence>
<sequence length="723" mass="81868">MLDTVTLRPFIRIRKIYSMTNEQLKKLENDLWASANSLRAYGGIKAADYAVPVLGLIFLRFSENKYSQYEAEILNEYLATKGSRLERSIESIALSKCGFYLPDYARYDYLLTLPGDKSMAKALQKAMEGIEEHQDEKFKDVLPKEAYFEIEKKKADILPQLLKTFSDIPKDATGDVFGKIYEYFLGEFAMSEGQKGGEFFTPTSVVRFIVEVIEPFAGKIYDPACGSGGMFVQSAKFIQETKHDLSDIYVYGQEYMGETARLAKMNLMVNNIRGEITETNSYESDPYNSLGKFDFVMANPPFNVKSVKESTVKNDPRFYQFGLPKNKGKNTDDSITDANYLWVSLFATSLNEKGRAGFVMPNSASDAGNSEYEIRKKIVDSGIVDCMVSMPSNMFFTVTLPATLWFFDKQKAHSERKDTILFLDARNVYHQIDRAHREWKEEQIQNLAAIVRLYRGETDRYLALISHYAKQAMEAQAAVPIAFEALQTKLKTGLTNLQKYAADSQAKRTAKEGGLFGEAKGAVADLIQKLTALPLPVAALPLCSLSEAEENAAQLAFAKTLREYLTALKATDALLKTHKDTLSELWAEADKSLKIKNDRAWPELELNNLPKALDELYQHWKTATDTLTYWHSNMDWLQSRFPEAKYVDIVGLCKAADKTEYADEQDYSLNAGRYVGVEVEGDEISVREFKNRFNDLLTEFTIKSERAIELSNLITKMGKEFIA</sequence>
<dbReference type="EC" id="2.1.1.72" evidence="2"/>
<evidence type="ECO:0000256" key="2">
    <source>
        <dbReference type="ARBA" id="ARBA00011900"/>
    </source>
</evidence>
<reference evidence="10 11" key="1">
    <citation type="submission" date="2018-07" db="EMBL/GenBank/DDBJ databases">
        <title>Genome analysis of Runella aurantiaca.</title>
        <authorList>
            <person name="Yang X."/>
        </authorList>
    </citation>
    <scope>NUCLEOTIDE SEQUENCE [LARGE SCALE GENOMIC DNA]</scope>
    <source>
        <strain evidence="10 11">YX9</strain>
    </source>
</reference>
<name>A0A369IDP9_9BACT</name>
<dbReference type="Pfam" id="PF12161">
    <property type="entry name" value="HsdM_N"/>
    <property type="match status" value="1"/>
</dbReference>
<dbReference type="RefSeq" id="WP_114459444.1">
    <property type="nucleotide sequence ID" value="NZ_QPIW01000001.1"/>
</dbReference>
<evidence type="ECO:0000256" key="3">
    <source>
        <dbReference type="ARBA" id="ARBA00022603"/>
    </source>
</evidence>
<feature type="domain" description="N6 adenine-specific DNA methyltransferase N-terminal" evidence="9">
    <location>
        <begin position="27"/>
        <end position="165"/>
    </location>
</feature>
<comment type="caution">
    <text evidence="10">The sequence shown here is derived from an EMBL/GenBank/DDBJ whole genome shotgun (WGS) entry which is preliminary data.</text>
</comment>
<dbReference type="SUPFAM" id="SSF53335">
    <property type="entry name" value="S-adenosyl-L-methionine-dependent methyltransferases"/>
    <property type="match status" value="1"/>
</dbReference>
<dbReference type="GO" id="GO:0009007">
    <property type="term" value="F:site-specific DNA-methyltransferase (adenine-specific) activity"/>
    <property type="evidence" value="ECO:0007669"/>
    <property type="project" value="UniProtKB-EC"/>
</dbReference>
<dbReference type="InterPro" id="IPR022749">
    <property type="entry name" value="D12N6_MeTrfase_N"/>
</dbReference>
<dbReference type="PANTHER" id="PTHR42998">
    <property type="entry name" value="TYPE I RESTRICTION ENZYME HINDVIIP M PROTEIN-RELATED"/>
    <property type="match status" value="1"/>
</dbReference>
<dbReference type="Pfam" id="PF02384">
    <property type="entry name" value="N6_Mtase"/>
    <property type="match status" value="1"/>
</dbReference>
<dbReference type="Proteomes" id="UP000253141">
    <property type="component" value="Unassembled WGS sequence"/>
</dbReference>
<evidence type="ECO:0000256" key="1">
    <source>
        <dbReference type="ARBA" id="ARBA00006594"/>
    </source>
</evidence>
<accession>A0A369IDP9</accession>
<keyword evidence="4" id="KW-0808">Transferase</keyword>
<evidence type="ECO:0000256" key="6">
    <source>
        <dbReference type="ARBA" id="ARBA00022747"/>
    </source>
</evidence>